<dbReference type="NCBIfam" id="TIGR00172">
    <property type="entry name" value="maf"/>
    <property type="match status" value="1"/>
</dbReference>
<feature type="site" description="Important for substrate specificity" evidence="4">
    <location>
        <position position="156"/>
    </location>
</feature>
<dbReference type="SUPFAM" id="SSF52972">
    <property type="entry name" value="ITPase-like"/>
    <property type="match status" value="1"/>
</dbReference>
<comment type="subcellular location">
    <subcellularLocation>
        <location evidence="4">Cytoplasm</location>
    </subcellularLocation>
</comment>
<comment type="caution">
    <text evidence="5">The sequence shown here is derived from an EMBL/GenBank/DDBJ whole genome shotgun (WGS) entry which is preliminary data.</text>
</comment>
<organism evidence="5 6">
    <name type="scientific">Candidatus Methylumidiphilus alinenensis</name>
    <dbReference type="NCBI Taxonomy" id="2202197"/>
    <lineage>
        <taxon>Bacteria</taxon>
        <taxon>Pseudomonadati</taxon>
        <taxon>Pseudomonadota</taxon>
        <taxon>Gammaproteobacteria</taxon>
        <taxon>Methylococcales</taxon>
        <taxon>Candidatus Methylumidiphilus</taxon>
    </lineage>
</organism>
<keyword evidence="3 4" id="KW-0546">Nucleotide metabolism</keyword>
<dbReference type="GO" id="GO:0009117">
    <property type="term" value="P:nucleotide metabolic process"/>
    <property type="evidence" value="ECO:0007669"/>
    <property type="project" value="UniProtKB-KW"/>
</dbReference>
<dbReference type="EC" id="3.6.1.9" evidence="4"/>
<proteinExistence type="inferred from homology"/>
<keyword evidence="4" id="KW-0963">Cytoplasm</keyword>
<dbReference type="AlphaFoldDB" id="A0A2W4QC30"/>
<dbReference type="Pfam" id="PF02545">
    <property type="entry name" value="Maf"/>
    <property type="match status" value="1"/>
</dbReference>
<dbReference type="PIRSF" id="PIRSF006305">
    <property type="entry name" value="Maf"/>
    <property type="match status" value="1"/>
</dbReference>
<comment type="similarity">
    <text evidence="4">Belongs to the Maf family. YhdE subfamily.</text>
</comment>
<reference evidence="5 6" key="1">
    <citation type="journal article" date="2018" name="Aquat. Microb. Ecol.">
        <title>Gammaproteobacterial methanotrophs dominate.</title>
        <authorList>
            <person name="Rissanen A.J."/>
            <person name="Saarenheimo J."/>
            <person name="Tiirola M."/>
            <person name="Peura S."/>
            <person name="Aalto S.L."/>
            <person name="Karvinen A."/>
            <person name="Nykanen H."/>
        </authorList>
    </citation>
    <scope>NUCLEOTIDE SEQUENCE [LARGE SCALE GENOMIC DNA]</scope>
    <source>
        <strain evidence="5">AMbin10</strain>
    </source>
</reference>
<dbReference type="HAMAP" id="MF_00528">
    <property type="entry name" value="Maf"/>
    <property type="match status" value="1"/>
</dbReference>
<dbReference type="PANTHER" id="PTHR43213">
    <property type="entry name" value="BIFUNCTIONAL DTTP/UTP PYROPHOSPHATASE/METHYLTRANSFERASE PROTEIN-RELATED"/>
    <property type="match status" value="1"/>
</dbReference>
<dbReference type="GO" id="GO:0036218">
    <property type="term" value="F:dTTP diphosphatase activity"/>
    <property type="evidence" value="ECO:0007669"/>
    <property type="project" value="RHEA"/>
</dbReference>
<feature type="active site" description="Proton acceptor" evidence="4">
    <location>
        <position position="73"/>
    </location>
</feature>
<comment type="cofactor">
    <cofactor evidence="1 4">
        <name>a divalent metal cation</name>
        <dbReference type="ChEBI" id="CHEBI:60240"/>
    </cofactor>
</comment>
<comment type="caution">
    <text evidence="4">Lacks conserved residue(s) required for the propagation of feature annotation.</text>
</comment>
<dbReference type="InterPro" id="IPR003697">
    <property type="entry name" value="Maf-like"/>
</dbReference>
<dbReference type="EMBL" id="QJPH01000567">
    <property type="protein sequence ID" value="PZN69915.1"/>
    <property type="molecule type" value="Genomic_DNA"/>
</dbReference>
<evidence type="ECO:0000313" key="5">
    <source>
        <dbReference type="EMBL" id="PZN69915.1"/>
    </source>
</evidence>
<keyword evidence="2 4" id="KW-0378">Hydrolase</keyword>
<dbReference type="Proteomes" id="UP000249396">
    <property type="component" value="Unassembled WGS sequence"/>
</dbReference>
<feature type="site" description="Important for substrate specificity" evidence="4">
    <location>
        <position position="74"/>
    </location>
</feature>
<comment type="catalytic activity">
    <reaction evidence="4">
        <text>UTP + H2O = UMP + diphosphate + H(+)</text>
        <dbReference type="Rhea" id="RHEA:29395"/>
        <dbReference type="ChEBI" id="CHEBI:15377"/>
        <dbReference type="ChEBI" id="CHEBI:15378"/>
        <dbReference type="ChEBI" id="CHEBI:33019"/>
        <dbReference type="ChEBI" id="CHEBI:46398"/>
        <dbReference type="ChEBI" id="CHEBI:57865"/>
        <dbReference type="EC" id="3.6.1.9"/>
    </reaction>
</comment>
<evidence type="ECO:0000256" key="4">
    <source>
        <dbReference type="HAMAP-Rule" id="MF_00528"/>
    </source>
</evidence>
<evidence type="ECO:0000256" key="3">
    <source>
        <dbReference type="ARBA" id="ARBA00023080"/>
    </source>
</evidence>
<evidence type="ECO:0000313" key="6">
    <source>
        <dbReference type="Proteomes" id="UP000249396"/>
    </source>
</evidence>
<feature type="site" description="Important for substrate specificity" evidence="4">
    <location>
        <position position="15"/>
    </location>
</feature>
<dbReference type="Gene3D" id="3.90.950.10">
    <property type="match status" value="1"/>
</dbReference>
<accession>A0A2W4QC30</accession>
<name>A0A2W4QC30_9GAMM</name>
<dbReference type="GO" id="GO:0005737">
    <property type="term" value="C:cytoplasm"/>
    <property type="evidence" value="ECO:0007669"/>
    <property type="project" value="UniProtKB-SubCell"/>
</dbReference>
<dbReference type="GO" id="GO:0036221">
    <property type="term" value="F:UTP diphosphatase activity"/>
    <property type="evidence" value="ECO:0007669"/>
    <property type="project" value="RHEA"/>
</dbReference>
<gene>
    <name evidence="5" type="ORF">DM484_29015</name>
</gene>
<comment type="catalytic activity">
    <reaction evidence="4">
        <text>dTTP + H2O = dTMP + diphosphate + H(+)</text>
        <dbReference type="Rhea" id="RHEA:28534"/>
        <dbReference type="ChEBI" id="CHEBI:15377"/>
        <dbReference type="ChEBI" id="CHEBI:15378"/>
        <dbReference type="ChEBI" id="CHEBI:33019"/>
        <dbReference type="ChEBI" id="CHEBI:37568"/>
        <dbReference type="ChEBI" id="CHEBI:63528"/>
        <dbReference type="EC" id="3.6.1.9"/>
    </reaction>
</comment>
<evidence type="ECO:0000256" key="1">
    <source>
        <dbReference type="ARBA" id="ARBA00001968"/>
    </source>
</evidence>
<dbReference type="PANTHER" id="PTHR43213:SF5">
    <property type="entry name" value="BIFUNCTIONAL DTTP_UTP PYROPHOSPHATASE_METHYLTRANSFERASE PROTEIN-RELATED"/>
    <property type="match status" value="1"/>
</dbReference>
<sequence>MNLNPRIILASASPRRRELLAQIGVGFDTLTVEADETPQPGEKPDQYVHRVAAEKSLLGQKSCQESFPVLGADTEVVLDGKIFGKPDDFDHARDMLMHLSGREHRVFSAVSLRFGGSHWQALSISRVSFRPITELEIEAYWASGEPRGKAGAYAIQGLGAVFVERLEGSFSGVMGLPLFETAGLLRMVGIRIPMHLKLPPI</sequence>
<evidence type="ECO:0000256" key="2">
    <source>
        <dbReference type="ARBA" id="ARBA00022801"/>
    </source>
</evidence>
<dbReference type="InterPro" id="IPR029001">
    <property type="entry name" value="ITPase-like_fam"/>
</dbReference>
<comment type="function">
    <text evidence="4">Nucleoside triphosphate pyrophosphatase that hydrolyzes dTTP and UTP. May have a dual role in cell division arrest and in preventing the incorporation of modified nucleotides into cellular nucleic acids.</text>
</comment>
<protein>
    <recommendedName>
        <fullName evidence="4">dTTP/UTP pyrophosphatase</fullName>
        <shortName evidence="4">dTTPase/UTPase</shortName>
        <ecNumber evidence="4">3.6.1.9</ecNumber>
    </recommendedName>
    <alternativeName>
        <fullName evidence="4">Nucleoside triphosphate pyrophosphatase</fullName>
    </alternativeName>
    <alternativeName>
        <fullName evidence="4">Nucleotide pyrophosphatase</fullName>
        <shortName evidence="4">Nucleotide PPase</shortName>
    </alternativeName>
</protein>
<dbReference type="CDD" id="cd00555">
    <property type="entry name" value="Maf"/>
    <property type="match status" value="1"/>
</dbReference>